<dbReference type="Pfam" id="PF04548">
    <property type="entry name" value="AIG1"/>
    <property type="match status" value="1"/>
</dbReference>
<feature type="region of interest" description="Disordered" evidence="4">
    <location>
        <begin position="1"/>
        <end position="49"/>
    </location>
</feature>
<evidence type="ECO:0000256" key="2">
    <source>
        <dbReference type="ARBA" id="ARBA00022741"/>
    </source>
</evidence>
<feature type="domain" description="AIG1-type G" evidence="5">
    <location>
        <begin position="117"/>
        <end position="279"/>
    </location>
</feature>
<dbReference type="InterPro" id="IPR006703">
    <property type="entry name" value="G_AIG1"/>
</dbReference>
<feature type="compositionally biased region" description="Basic and acidic residues" evidence="4">
    <location>
        <begin position="405"/>
        <end position="648"/>
    </location>
</feature>
<feature type="region of interest" description="Disordered" evidence="4">
    <location>
        <begin position="357"/>
        <end position="386"/>
    </location>
</feature>
<comment type="similarity">
    <text evidence="1">Belongs to the TRAFAC class TrmE-Era-EngA-EngB-Septin-like GTPase superfamily. AIG1/Toc34/Toc159-like paraseptin GTPase family. IAN subfamily.</text>
</comment>
<evidence type="ECO:0000256" key="1">
    <source>
        <dbReference type="ARBA" id="ARBA00008535"/>
    </source>
</evidence>
<dbReference type="Gene3D" id="3.40.50.300">
    <property type="entry name" value="P-loop containing nucleotide triphosphate hydrolases"/>
    <property type="match status" value="2"/>
</dbReference>
<comment type="caution">
    <text evidence="6">The sequence shown here is derived from an EMBL/GenBank/DDBJ whole genome shotgun (WGS) entry which is preliminary data.</text>
</comment>
<evidence type="ECO:0000256" key="3">
    <source>
        <dbReference type="ARBA" id="ARBA00023134"/>
    </source>
</evidence>
<protein>
    <recommendedName>
        <fullName evidence="5">AIG1-type G domain-containing protein</fullName>
    </recommendedName>
</protein>
<dbReference type="GO" id="GO:0005525">
    <property type="term" value="F:GTP binding"/>
    <property type="evidence" value="ECO:0007669"/>
    <property type="project" value="UniProtKB-KW"/>
</dbReference>
<keyword evidence="2" id="KW-0547">Nucleotide-binding</keyword>
<dbReference type="PANTHER" id="PTHR10903">
    <property type="entry name" value="GTPASE, IMAP FAMILY MEMBER-RELATED"/>
    <property type="match status" value="1"/>
</dbReference>
<dbReference type="InterPro" id="IPR045058">
    <property type="entry name" value="GIMA/IAN/Toc"/>
</dbReference>
<keyword evidence="3" id="KW-0342">GTP-binding</keyword>
<sequence>MYEYRGDGSSVDGDQSRSGGPVRGDDKEKKDSDLKEGTKTASDGGETLLETKLQECEEMKRRIHSLETWFQSQAAAGRRSPDHDRPNMTTTGTTKLNIVLCGNDSTLKNLVSKHFRGVTNKPERSNVCVEREEKIDGQISVIELPALTQLSEEEVMRQTHRCLSLCHPGVHVFIIIIPDALLTDEDKAEIEEIQRIFSSRINKHIMILIKQNSEHQTAELNEETQSVIERFGGRHQFIDLNTQVSVLMEKLEQMVEENSGVCFSTETLMETQMEKLLKFEEMKRRIQSLKMWFQSQETGDRTQVTDLLQKIDNMVKANGDSYYSCKMFREMERGIQEQQMKILMEKVEQLNREKEELMNKHEEEKEKMKMKMEEEHDKERKRIEKYKQDIKEREEQERKLLEQMKRKQEEWEKQKEQERQRRDEEEEKWRKKEQTMWDEHNQKLQEERERSQKEKEDLQFKNEEERQHHEKERKKREEEFNKREEQYKRDIKAAEEQERKIREELKREREEWEKQKQQERKQRDEEEEKWRIRDKKTRDDSFQRLMQEREIKRREREDLQIKHEEERERMKMKMEDERQNHEKERKRREEEYKEREKRYKTDIEDIKEREGKIREEMKRDREKWEKQKQQERQRREEEDKQTHRHIDLYMETPAGLRTNSKSKQ</sequence>
<dbReference type="PANTHER" id="PTHR10903:SF170">
    <property type="entry name" value="GTPASE IMAP FAMILY MEMBER 7"/>
    <property type="match status" value="1"/>
</dbReference>
<name>A0AA88TRR9_9TELE</name>
<dbReference type="EMBL" id="JAUYZG010000005">
    <property type="protein sequence ID" value="KAK2906547.1"/>
    <property type="molecule type" value="Genomic_DNA"/>
</dbReference>
<feature type="compositionally biased region" description="Basic and acidic residues" evidence="4">
    <location>
        <begin position="23"/>
        <end position="38"/>
    </location>
</feature>
<dbReference type="AlphaFoldDB" id="A0AA88TRR9"/>
<organism evidence="6 7">
    <name type="scientific">Cirrhinus molitorella</name>
    <name type="common">mud carp</name>
    <dbReference type="NCBI Taxonomy" id="172907"/>
    <lineage>
        <taxon>Eukaryota</taxon>
        <taxon>Metazoa</taxon>
        <taxon>Chordata</taxon>
        <taxon>Craniata</taxon>
        <taxon>Vertebrata</taxon>
        <taxon>Euteleostomi</taxon>
        <taxon>Actinopterygii</taxon>
        <taxon>Neopterygii</taxon>
        <taxon>Teleostei</taxon>
        <taxon>Ostariophysi</taxon>
        <taxon>Cypriniformes</taxon>
        <taxon>Cyprinidae</taxon>
        <taxon>Labeoninae</taxon>
        <taxon>Labeonini</taxon>
        <taxon>Cirrhinus</taxon>
    </lineage>
</organism>
<proteinExistence type="inferred from homology"/>
<accession>A0AA88TRR9</accession>
<feature type="region of interest" description="Disordered" evidence="4">
    <location>
        <begin position="405"/>
        <end position="664"/>
    </location>
</feature>
<feature type="region of interest" description="Disordered" evidence="4">
    <location>
        <begin position="72"/>
        <end position="91"/>
    </location>
</feature>
<gene>
    <name evidence="6" type="ORF">Q8A67_005532</name>
</gene>
<reference evidence="6" key="1">
    <citation type="submission" date="2023-08" db="EMBL/GenBank/DDBJ databases">
        <title>Chromosome-level Genome Assembly of mud carp (Cirrhinus molitorella).</title>
        <authorList>
            <person name="Liu H."/>
        </authorList>
    </citation>
    <scope>NUCLEOTIDE SEQUENCE</scope>
    <source>
        <strain evidence="6">Prfri</strain>
        <tissue evidence="6">Muscle</tissue>
    </source>
</reference>
<dbReference type="InterPro" id="IPR027417">
    <property type="entry name" value="P-loop_NTPase"/>
</dbReference>
<evidence type="ECO:0000259" key="5">
    <source>
        <dbReference type="Pfam" id="PF04548"/>
    </source>
</evidence>
<evidence type="ECO:0000313" key="6">
    <source>
        <dbReference type="EMBL" id="KAK2906547.1"/>
    </source>
</evidence>
<dbReference type="Proteomes" id="UP001187343">
    <property type="component" value="Unassembled WGS sequence"/>
</dbReference>
<evidence type="ECO:0000313" key="7">
    <source>
        <dbReference type="Proteomes" id="UP001187343"/>
    </source>
</evidence>
<keyword evidence="7" id="KW-1185">Reference proteome</keyword>
<evidence type="ECO:0000256" key="4">
    <source>
        <dbReference type="SAM" id="MobiDB-lite"/>
    </source>
</evidence>